<evidence type="ECO:0000313" key="2">
    <source>
        <dbReference type="EMBL" id="PWR01662.1"/>
    </source>
</evidence>
<gene>
    <name evidence="2" type="ORF">DKT77_16185</name>
</gene>
<dbReference type="EMBL" id="QGKU01000048">
    <property type="protein sequence ID" value="PWR01662.1"/>
    <property type="molecule type" value="Genomic_DNA"/>
</dbReference>
<evidence type="ECO:0000256" key="1">
    <source>
        <dbReference type="SAM" id="Coils"/>
    </source>
</evidence>
<organism evidence="2 3">
    <name type="scientific">Meridianimarinicoccus roseus</name>
    <dbReference type="NCBI Taxonomy" id="2072018"/>
    <lineage>
        <taxon>Bacteria</taxon>
        <taxon>Pseudomonadati</taxon>
        <taxon>Pseudomonadota</taxon>
        <taxon>Alphaproteobacteria</taxon>
        <taxon>Rhodobacterales</taxon>
        <taxon>Paracoccaceae</taxon>
        <taxon>Meridianimarinicoccus</taxon>
    </lineage>
</organism>
<keyword evidence="2" id="KW-0131">Cell cycle</keyword>
<comment type="caution">
    <text evidence="2">The sequence shown here is derived from an EMBL/GenBank/DDBJ whole genome shotgun (WGS) entry which is preliminary data.</text>
</comment>
<reference evidence="2 3" key="1">
    <citation type="submission" date="2018-05" db="EMBL/GenBank/DDBJ databases">
        <title>Rhodobacteraceae gen. nov., sp. nov. isolated from sea water.</title>
        <authorList>
            <person name="Ren Y."/>
        </authorList>
    </citation>
    <scope>NUCLEOTIDE SEQUENCE [LARGE SCALE GENOMIC DNA]</scope>
    <source>
        <strain evidence="2 3">TG-679</strain>
    </source>
</reference>
<sequence>MRVIIGLVLGGMVLGLAFWAYQENYRTRQALAEVRQIQREIGFLQEQLTVLRAEWAYLNRPDRLRALAALNFEKLGLLPMTPDHFGRLDQVAYPPQDPILSSAVPSGGQP</sequence>
<protein>
    <submittedName>
        <fullName evidence="2">Cell division protein FtsL</fullName>
    </submittedName>
</protein>
<dbReference type="AlphaFoldDB" id="A0A2V2L8P3"/>
<keyword evidence="3" id="KW-1185">Reference proteome</keyword>
<name>A0A2V2L8P3_9RHOB</name>
<feature type="coiled-coil region" evidence="1">
    <location>
        <begin position="27"/>
        <end position="54"/>
    </location>
</feature>
<keyword evidence="2" id="KW-0132">Cell division</keyword>
<dbReference type="GO" id="GO:0051301">
    <property type="term" value="P:cell division"/>
    <property type="evidence" value="ECO:0007669"/>
    <property type="project" value="UniProtKB-KW"/>
</dbReference>
<proteinExistence type="predicted"/>
<dbReference type="OrthoDB" id="7165680at2"/>
<accession>A0A2V2L8P3</accession>
<dbReference type="RefSeq" id="WP_109812703.1">
    <property type="nucleotide sequence ID" value="NZ_QGKU01000048.1"/>
</dbReference>
<dbReference type="Proteomes" id="UP000245680">
    <property type="component" value="Unassembled WGS sequence"/>
</dbReference>
<evidence type="ECO:0000313" key="3">
    <source>
        <dbReference type="Proteomes" id="UP000245680"/>
    </source>
</evidence>
<keyword evidence="1" id="KW-0175">Coiled coil</keyword>